<evidence type="ECO:0000256" key="1">
    <source>
        <dbReference type="SAM" id="Phobius"/>
    </source>
</evidence>
<dbReference type="EMBL" id="UINC01163163">
    <property type="protein sequence ID" value="SVD63317.1"/>
    <property type="molecule type" value="Genomic_DNA"/>
</dbReference>
<proteinExistence type="predicted"/>
<keyword evidence="1" id="KW-1133">Transmembrane helix</keyword>
<accession>A0A382WWQ3</accession>
<reference evidence="2" key="1">
    <citation type="submission" date="2018-05" db="EMBL/GenBank/DDBJ databases">
        <authorList>
            <person name="Lanie J.A."/>
            <person name="Ng W.-L."/>
            <person name="Kazmierczak K.M."/>
            <person name="Andrzejewski T.M."/>
            <person name="Davidsen T.M."/>
            <person name="Wayne K.J."/>
            <person name="Tettelin H."/>
            <person name="Glass J.I."/>
            <person name="Rusch D."/>
            <person name="Podicherti R."/>
            <person name="Tsui H.-C.T."/>
            <person name="Winkler M.E."/>
        </authorList>
    </citation>
    <scope>NUCLEOTIDE SEQUENCE</scope>
</reference>
<dbReference type="AlphaFoldDB" id="A0A382WWQ3"/>
<keyword evidence="1" id="KW-0472">Membrane</keyword>
<feature type="non-terminal residue" evidence="2">
    <location>
        <position position="55"/>
    </location>
</feature>
<feature type="transmembrane region" description="Helical" evidence="1">
    <location>
        <begin position="27"/>
        <end position="52"/>
    </location>
</feature>
<keyword evidence="1" id="KW-0812">Transmembrane</keyword>
<evidence type="ECO:0000313" key="2">
    <source>
        <dbReference type="EMBL" id="SVD63317.1"/>
    </source>
</evidence>
<name>A0A382WWQ3_9ZZZZ</name>
<organism evidence="2">
    <name type="scientific">marine metagenome</name>
    <dbReference type="NCBI Taxonomy" id="408172"/>
    <lineage>
        <taxon>unclassified sequences</taxon>
        <taxon>metagenomes</taxon>
        <taxon>ecological metagenomes</taxon>
    </lineage>
</organism>
<protein>
    <submittedName>
        <fullName evidence="2">Uncharacterized protein</fullName>
    </submittedName>
</protein>
<sequence length="55" mass="6101">MSVFGMYVKVQALDEGLNRLVKWKVEVTLVVALVLLAWVDSVQALGSLSFVLDHL</sequence>
<gene>
    <name evidence="2" type="ORF">METZ01_LOCUS416171</name>
</gene>